<dbReference type="OrthoDB" id="18190at2759"/>
<dbReference type="Gene3D" id="1.25.10.10">
    <property type="entry name" value="Leucine-rich Repeat Variant"/>
    <property type="match status" value="2"/>
</dbReference>
<sequence length="1021" mass="114472">MKRGRDEGFNSECLHAHKRCEGESSETGAAAEICVSEEKTNALDKDSDRHDVSLSIEAGSTANSTEDDENTSLLCHQNPQVRLRALACLLAHFDLLIRDTASAQYLHATLCRQLQREENLHVAQQIVRLITFIVISTCKPADSIRSEDSSVLNSHAIFCSTHFGSLNQSTIKSVFSQNIARLESISEPAMQCIKMFLSQSSTETESPTFKLQVLNSLSSIAMEVGGIQISLLYKHLKELLVNSNPFIKAQTLKFFGLCLVTDSCSKAKLGEKETIVFFLELSTDPAAVVRKASLLSVIYLCNNGYSLTEECFKVAVTLFDDSNDDVRSLALQLVSLWVKEDPEENTDTAFLERSISNSVLCEFLHEFSLQSNSVCKMMTDMELSIRIEACKAFSIMMNVREDLLLQALSKKPLDFSNEAKERVTSSLITNGETDVDISEYEGGLGILDRLNMGAFVHGIEDEFWEVRSLTLDALSCFCCVSMRARAAITEIMLNLLNDDSNQVRLKAVHKLIYVAQHYTLEIDETNLQQVLATLEDIDDAIRDAGKNLIAILTHSSKDVLKSTIGTLMKYMQTHQQEKDVWHIFHKLGRAHNTFVQFLANDLVKELNTLLSREAGLDDSMCGCILFLLLGASEVNPNILSLVPAKMLSLSRLLVHNEDQMNGVLKTCTTESESRMTGKVSNACVVSDIVLEHKIGDFLGNTVKASWNVKRMLCSAMLDLSIHVLRTCQRDIRKLLNVLVNEDRVALATYSLHCIECVELIWKGHFYFQHNPTLTLASQPSLSELAQRLDFVVKCMQHTYTGHTHEQQLDLLELSMIPSLWKLSPIASQNELNKLSSAVDVIKNNLVQGSPPTSFLNKVQEIMLETTADSPSFQTALCELCSTFWPRPFSIFAVQEMKAVLTILENDFEHPAKFLPNMPFSVKARIFTRHLENSRVWVCLRLDSLWEKFIFLDSEELRRRNPMITSLQLPLLTLHSKCVVVATVYVECPGRYHVTGRGPRGLLIPLTPEKFIHLIPASDPSV</sequence>
<evidence type="ECO:0000313" key="1">
    <source>
        <dbReference type="EMBL" id="KAH7421056.1"/>
    </source>
</evidence>
<keyword evidence="2" id="KW-1185">Reference proteome</keyword>
<evidence type="ECO:0000313" key="2">
    <source>
        <dbReference type="Proteomes" id="UP000825935"/>
    </source>
</evidence>
<dbReference type="OMA" id="SMARDMS"/>
<dbReference type="InterPro" id="IPR011989">
    <property type="entry name" value="ARM-like"/>
</dbReference>
<dbReference type="AlphaFoldDB" id="A0A8T2TH13"/>
<dbReference type="GO" id="GO:0010496">
    <property type="term" value="P:intercellular transport"/>
    <property type="evidence" value="ECO:0007669"/>
    <property type="project" value="TreeGrafter"/>
</dbReference>
<accession>A0A8T2TH13</accession>
<dbReference type="InterPro" id="IPR016024">
    <property type="entry name" value="ARM-type_fold"/>
</dbReference>
<name>A0A8T2TH13_CERRI</name>
<dbReference type="GO" id="GO:0005768">
    <property type="term" value="C:endosome"/>
    <property type="evidence" value="ECO:0007669"/>
    <property type="project" value="TreeGrafter"/>
</dbReference>
<dbReference type="Proteomes" id="UP000825935">
    <property type="component" value="Chromosome 13"/>
</dbReference>
<dbReference type="SUPFAM" id="SSF48371">
    <property type="entry name" value="ARM repeat"/>
    <property type="match status" value="1"/>
</dbReference>
<evidence type="ECO:0008006" key="3">
    <source>
        <dbReference type="Google" id="ProtNLM"/>
    </source>
</evidence>
<dbReference type="PANTHER" id="PTHR20938:SF0">
    <property type="entry name" value="INTEGRATOR COMPLEX SUBUNIT 4"/>
    <property type="match status" value="1"/>
</dbReference>
<protein>
    <recommendedName>
        <fullName evidence="3">Integrator complex subunit 4</fullName>
    </recommendedName>
</protein>
<dbReference type="PANTHER" id="PTHR20938">
    <property type="entry name" value="INTEGRATOR COMPLEX SUBUNIT 4"/>
    <property type="match status" value="1"/>
</dbReference>
<proteinExistence type="predicted"/>
<organism evidence="1 2">
    <name type="scientific">Ceratopteris richardii</name>
    <name type="common">Triangle waterfern</name>
    <dbReference type="NCBI Taxonomy" id="49495"/>
    <lineage>
        <taxon>Eukaryota</taxon>
        <taxon>Viridiplantae</taxon>
        <taxon>Streptophyta</taxon>
        <taxon>Embryophyta</taxon>
        <taxon>Tracheophyta</taxon>
        <taxon>Polypodiopsida</taxon>
        <taxon>Polypodiidae</taxon>
        <taxon>Polypodiales</taxon>
        <taxon>Pteridineae</taxon>
        <taxon>Pteridaceae</taxon>
        <taxon>Parkerioideae</taxon>
        <taxon>Ceratopteris</taxon>
    </lineage>
</organism>
<comment type="caution">
    <text evidence="1">The sequence shown here is derived from an EMBL/GenBank/DDBJ whole genome shotgun (WGS) entry which is preliminary data.</text>
</comment>
<dbReference type="EMBL" id="CM035418">
    <property type="protein sequence ID" value="KAH7421056.1"/>
    <property type="molecule type" value="Genomic_DNA"/>
</dbReference>
<gene>
    <name evidence="1" type="ORF">KP509_13G038600</name>
</gene>
<reference evidence="1" key="1">
    <citation type="submission" date="2021-08" db="EMBL/GenBank/DDBJ databases">
        <title>WGS assembly of Ceratopteris richardii.</title>
        <authorList>
            <person name="Marchant D.B."/>
            <person name="Chen G."/>
            <person name="Jenkins J."/>
            <person name="Shu S."/>
            <person name="Leebens-Mack J."/>
            <person name="Grimwood J."/>
            <person name="Schmutz J."/>
            <person name="Soltis P."/>
            <person name="Soltis D."/>
            <person name="Chen Z.-H."/>
        </authorList>
    </citation>
    <scope>NUCLEOTIDE SEQUENCE</scope>
    <source>
        <strain evidence="1">Whitten #5841</strain>
        <tissue evidence="1">Leaf</tissue>
    </source>
</reference>